<dbReference type="PANTHER" id="PTHR11579:SF18">
    <property type="entry name" value="PROTEIN-L-ISOASPARTATE O-METHYLTRANSFERASE"/>
    <property type="match status" value="1"/>
</dbReference>
<protein>
    <recommendedName>
        <fullName evidence="2">Protein-L-isoaspartate O-methyltransferase</fullName>
    </recommendedName>
    <alternativeName>
        <fullName evidence="3">Protein L-isoaspartyl methyltransferase</fullName>
    </alternativeName>
</protein>
<proteinExistence type="inferred from homology"/>
<dbReference type="CDD" id="cd02440">
    <property type="entry name" value="AdoMet_MTases"/>
    <property type="match status" value="1"/>
</dbReference>
<dbReference type="InterPro" id="IPR000682">
    <property type="entry name" value="PCMT"/>
</dbReference>
<dbReference type="SUPFAM" id="SSF53335">
    <property type="entry name" value="S-adenosyl-L-methionine-dependent methyltransferases"/>
    <property type="match status" value="1"/>
</dbReference>
<comment type="similarity">
    <text evidence="1">Belongs to the methyltransferase superfamily. L-isoaspartyl/D-aspartyl protein methyltransferase family.</text>
</comment>
<name>A0ABX0A8S6_9GAMM</name>
<dbReference type="InterPro" id="IPR029063">
    <property type="entry name" value="SAM-dependent_MTases_sf"/>
</dbReference>
<organism evidence="4 5">
    <name type="scientific">Pseudoxanthomonas gei</name>
    <dbReference type="NCBI Taxonomy" id="1383030"/>
    <lineage>
        <taxon>Bacteria</taxon>
        <taxon>Pseudomonadati</taxon>
        <taxon>Pseudomonadota</taxon>
        <taxon>Gammaproteobacteria</taxon>
        <taxon>Lysobacterales</taxon>
        <taxon>Lysobacteraceae</taxon>
        <taxon>Pseudoxanthomonas</taxon>
    </lineage>
</organism>
<gene>
    <name evidence="4" type="ORF">DT603_03465</name>
</gene>
<dbReference type="EMBL" id="QOVG01000002">
    <property type="protein sequence ID" value="NDK37896.1"/>
    <property type="molecule type" value="Genomic_DNA"/>
</dbReference>
<evidence type="ECO:0000313" key="5">
    <source>
        <dbReference type="Proteomes" id="UP001429354"/>
    </source>
</evidence>
<dbReference type="Pfam" id="PF01135">
    <property type="entry name" value="PCMT"/>
    <property type="match status" value="1"/>
</dbReference>
<evidence type="ECO:0000256" key="1">
    <source>
        <dbReference type="ARBA" id="ARBA00005369"/>
    </source>
</evidence>
<reference evidence="4 5" key="1">
    <citation type="submission" date="2018-07" db="EMBL/GenBank/DDBJ databases">
        <title>Whole genome Sequencing of Pseudoxanthomonas gei KCTC 32298 (T).</title>
        <authorList>
            <person name="Kumar S."/>
            <person name="Bansal K."/>
            <person name="Kaur A."/>
            <person name="Patil P."/>
            <person name="Sharma S."/>
            <person name="Patil P.B."/>
        </authorList>
    </citation>
    <scope>NUCLEOTIDE SEQUENCE [LARGE SCALE GENOMIC DNA]</scope>
    <source>
        <strain evidence="4 5">KCTC 32298</strain>
    </source>
</reference>
<dbReference type="Proteomes" id="UP001429354">
    <property type="component" value="Unassembled WGS sequence"/>
</dbReference>
<dbReference type="PANTHER" id="PTHR11579">
    <property type="entry name" value="PROTEIN-L-ISOASPARTATE O-METHYLTRANSFERASE"/>
    <property type="match status" value="1"/>
</dbReference>
<sequence>MTIDYNQAREMMVEQQVRPWEVLDARVLGVLATLPRERFVPEIHRALAYADVEIPLAAGPAGHGQRMMKPVVEGRTLQALLPQEGEEVLEIGTGGGYLAACLGALAREVVSLEINPELASRARAQLDANGLGNNVRIETVDALHYSTDRRFDAICVTGAMDVLPSRFLQWLRPGGRLFVVHGRSPVMEAVLMHNDVNGPRIESLFETDLPYLAGAAPAPAFVF</sequence>
<keyword evidence="5" id="KW-1185">Reference proteome</keyword>
<evidence type="ECO:0000313" key="4">
    <source>
        <dbReference type="EMBL" id="NDK37896.1"/>
    </source>
</evidence>
<evidence type="ECO:0000256" key="2">
    <source>
        <dbReference type="ARBA" id="ARBA00013346"/>
    </source>
</evidence>
<evidence type="ECO:0000256" key="3">
    <source>
        <dbReference type="ARBA" id="ARBA00030757"/>
    </source>
</evidence>
<dbReference type="Gene3D" id="3.40.50.150">
    <property type="entry name" value="Vaccinia Virus protein VP39"/>
    <property type="match status" value="1"/>
</dbReference>
<accession>A0ABX0A8S6</accession>
<comment type="caution">
    <text evidence="4">The sequence shown here is derived from an EMBL/GenBank/DDBJ whole genome shotgun (WGS) entry which is preliminary data.</text>
</comment>
<dbReference type="RefSeq" id="WP_162348467.1">
    <property type="nucleotide sequence ID" value="NZ_QOVG01000002.1"/>
</dbReference>